<dbReference type="InterPro" id="IPR004441">
    <property type="entry name" value="rRNA_MeTrfase_TrmH"/>
</dbReference>
<sequence length="248" mass="26763">MEEKKDRYLFGMHPVLEAVRSGKKFDKVLLKKGLEGDQFRELLSLLTEKGISFQFVPGERLNKAVRGAHQGVIAYISQIDYVSIEDMVNNALATTGAPVFIMLDGVSDVRNLGAIARSLECAGGNGIIVPAKGGAAINADAVKASAGALMRLDTCKVPNLKVAAYYLKQSGFKLIAATEKVDRLMYDTDMTGPCAIIMGSEDKGISQAMLDLADDKVRIPMTGQISSLNVSVAASVMVYECVRQRLKK</sequence>
<evidence type="ECO:0000259" key="3">
    <source>
        <dbReference type="SMART" id="SM00967"/>
    </source>
</evidence>
<dbReference type="GO" id="GO:0032259">
    <property type="term" value="P:methylation"/>
    <property type="evidence" value="ECO:0007669"/>
    <property type="project" value="UniProtKB-KW"/>
</dbReference>
<dbReference type="InterPro" id="IPR029028">
    <property type="entry name" value="Alpha/beta_knot_MTases"/>
</dbReference>
<keyword evidence="2" id="KW-0808">Transferase</keyword>
<dbReference type="GO" id="GO:0003723">
    <property type="term" value="F:RNA binding"/>
    <property type="evidence" value="ECO:0007669"/>
    <property type="project" value="InterPro"/>
</dbReference>
<gene>
    <name evidence="4" type="primary">rlmB</name>
    <name evidence="4" type="ORF">IAB75_06655</name>
</gene>
<dbReference type="Gene3D" id="3.40.1280.10">
    <property type="match status" value="1"/>
</dbReference>
<accession>A0A940IIH9</accession>
<dbReference type="Pfam" id="PF08032">
    <property type="entry name" value="SpoU_sub_bind"/>
    <property type="match status" value="1"/>
</dbReference>
<dbReference type="AlphaFoldDB" id="A0A940IIH9"/>
<dbReference type="GO" id="GO:0008173">
    <property type="term" value="F:RNA methyltransferase activity"/>
    <property type="evidence" value="ECO:0007669"/>
    <property type="project" value="InterPro"/>
</dbReference>
<dbReference type="GO" id="GO:0006396">
    <property type="term" value="P:RNA processing"/>
    <property type="evidence" value="ECO:0007669"/>
    <property type="project" value="InterPro"/>
</dbReference>
<dbReference type="EMBL" id="JADILV010000045">
    <property type="protein sequence ID" value="MBO8483775.1"/>
    <property type="molecule type" value="Genomic_DNA"/>
</dbReference>
<reference evidence="4" key="2">
    <citation type="journal article" date="2021" name="PeerJ">
        <title>Extensive microbial diversity within the chicken gut microbiome revealed by metagenomics and culture.</title>
        <authorList>
            <person name="Gilroy R."/>
            <person name="Ravi A."/>
            <person name="Getino M."/>
            <person name="Pursley I."/>
            <person name="Horton D.L."/>
            <person name="Alikhan N.F."/>
            <person name="Baker D."/>
            <person name="Gharbi K."/>
            <person name="Hall N."/>
            <person name="Watson M."/>
            <person name="Adriaenssens E.M."/>
            <person name="Foster-Nyarko E."/>
            <person name="Jarju S."/>
            <person name="Secka A."/>
            <person name="Antonio M."/>
            <person name="Oren A."/>
            <person name="Chaudhuri R.R."/>
            <person name="La Ragione R."/>
            <person name="Hildebrand F."/>
            <person name="Pallen M.J."/>
        </authorList>
    </citation>
    <scope>NUCLEOTIDE SEQUENCE</scope>
    <source>
        <strain evidence="4">G3-8215</strain>
    </source>
</reference>
<dbReference type="SUPFAM" id="SSF55315">
    <property type="entry name" value="L30e-like"/>
    <property type="match status" value="1"/>
</dbReference>
<dbReference type="InterPro" id="IPR001537">
    <property type="entry name" value="SpoU_MeTrfase"/>
</dbReference>
<evidence type="ECO:0000256" key="1">
    <source>
        <dbReference type="ARBA" id="ARBA00022603"/>
    </source>
</evidence>
<dbReference type="SUPFAM" id="SSF75217">
    <property type="entry name" value="alpha/beta knot"/>
    <property type="match status" value="1"/>
</dbReference>
<dbReference type="PANTHER" id="PTHR46429">
    <property type="entry name" value="23S RRNA (GUANOSINE-2'-O-)-METHYLTRANSFERASE RLMB"/>
    <property type="match status" value="1"/>
</dbReference>
<dbReference type="GO" id="GO:0005829">
    <property type="term" value="C:cytosol"/>
    <property type="evidence" value="ECO:0007669"/>
    <property type="project" value="TreeGrafter"/>
</dbReference>
<keyword evidence="1" id="KW-0489">Methyltransferase</keyword>
<dbReference type="PANTHER" id="PTHR46429:SF1">
    <property type="entry name" value="23S RRNA (GUANOSINE-2'-O-)-METHYLTRANSFERASE RLMB"/>
    <property type="match status" value="1"/>
</dbReference>
<protein>
    <submittedName>
        <fullName evidence="4">23S rRNA (Guanosine(2251)-2'-O)-methyltransferase RlmB</fullName>
    </submittedName>
</protein>
<feature type="domain" description="RNA 2-O ribose methyltransferase substrate binding" evidence="3">
    <location>
        <begin position="8"/>
        <end position="82"/>
    </location>
</feature>
<dbReference type="InterPro" id="IPR029064">
    <property type="entry name" value="Ribosomal_eL30-like_sf"/>
</dbReference>
<dbReference type="InterPro" id="IPR013123">
    <property type="entry name" value="SpoU_subst-bd"/>
</dbReference>
<organism evidence="4 5">
    <name type="scientific">Candidatus Cryptobacteroides avicola</name>
    <dbReference type="NCBI Taxonomy" id="2840757"/>
    <lineage>
        <taxon>Bacteria</taxon>
        <taxon>Pseudomonadati</taxon>
        <taxon>Bacteroidota</taxon>
        <taxon>Bacteroidia</taxon>
        <taxon>Bacteroidales</taxon>
        <taxon>Candidatus Cryptobacteroides</taxon>
    </lineage>
</organism>
<evidence type="ECO:0000313" key="4">
    <source>
        <dbReference type="EMBL" id="MBO8483775.1"/>
    </source>
</evidence>
<dbReference type="Pfam" id="PF00588">
    <property type="entry name" value="SpoU_methylase"/>
    <property type="match status" value="1"/>
</dbReference>
<proteinExistence type="predicted"/>
<reference evidence="4" key="1">
    <citation type="submission" date="2020-10" db="EMBL/GenBank/DDBJ databases">
        <authorList>
            <person name="Gilroy R."/>
        </authorList>
    </citation>
    <scope>NUCLEOTIDE SEQUENCE</scope>
    <source>
        <strain evidence="4">G3-8215</strain>
    </source>
</reference>
<dbReference type="Proteomes" id="UP000725002">
    <property type="component" value="Unassembled WGS sequence"/>
</dbReference>
<dbReference type="Gene3D" id="3.30.1330.30">
    <property type="match status" value="1"/>
</dbReference>
<name>A0A940IIH9_9BACT</name>
<comment type="caution">
    <text evidence="4">The sequence shown here is derived from an EMBL/GenBank/DDBJ whole genome shotgun (WGS) entry which is preliminary data.</text>
</comment>
<evidence type="ECO:0000256" key="2">
    <source>
        <dbReference type="ARBA" id="ARBA00022679"/>
    </source>
</evidence>
<dbReference type="InterPro" id="IPR029026">
    <property type="entry name" value="tRNA_m1G_MTases_N"/>
</dbReference>
<dbReference type="SMART" id="SM00967">
    <property type="entry name" value="SpoU_sub_bind"/>
    <property type="match status" value="1"/>
</dbReference>
<dbReference type="CDD" id="cd18103">
    <property type="entry name" value="SpoU-like_RlmB"/>
    <property type="match status" value="1"/>
</dbReference>
<dbReference type="NCBIfam" id="TIGR00186">
    <property type="entry name" value="rRNA_methyl_3"/>
    <property type="match status" value="1"/>
</dbReference>
<evidence type="ECO:0000313" key="5">
    <source>
        <dbReference type="Proteomes" id="UP000725002"/>
    </source>
</evidence>